<accession>A0A834FIL4</accession>
<organism evidence="2 3">
    <name type="scientific">Oryzias melastigma</name>
    <name type="common">Marine medaka</name>
    <dbReference type="NCBI Taxonomy" id="30732"/>
    <lineage>
        <taxon>Eukaryota</taxon>
        <taxon>Metazoa</taxon>
        <taxon>Chordata</taxon>
        <taxon>Craniata</taxon>
        <taxon>Vertebrata</taxon>
        <taxon>Euteleostomi</taxon>
        <taxon>Actinopterygii</taxon>
        <taxon>Neopterygii</taxon>
        <taxon>Teleostei</taxon>
        <taxon>Neoteleostei</taxon>
        <taxon>Acanthomorphata</taxon>
        <taxon>Ovalentaria</taxon>
        <taxon>Atherinomorphae</taxon>
        <taxon>Beloniformes</taxon>
        <taxon>Adrianichthyidae</taxon>
        <taxon>Oryziinae</taxon>
        <taxon>Oryzias</taxon>
    </lineage>
</organism>
<evidence type="ECO:0000313" key="2">
    <source>
        <dbReference type="EMBL" id="KAF6734819.1"/>
    </source>
</evidence>
<dbReference type="Proteomes" id="UP000646548">
    <property type="component" value="Unassembled WGS sequence"/>
</dbReference>
<proteinExistence type="predicted"/>
<reference evidence="2" key="1">
    <citation type="journal article" name="BMC Genomics">
        <title>Long-read sequencing and de novo genome assembly of marine medaka (Oryzias melastigma).</title>
        <authorList>
            <person name="Liang P."/>
            <person name="Saqib H.S.A."/>
            <person name="Ni X."/>
            <person name="Shen Y."/>
        </authorList>
    </citation>
    <scope>NUCLEOTIDE SEQUENCE</scope>
    <source>
        <strain evidence="2">Bigg-433</strain>
    </source>
</reference>
<comment type="caution">
    <text evidence="2">The sequence shown here is derived from an EMBL/GenBank/DDBJ whole genome shotgun (WGS) entry which is preliminary data.</text>
</comment>
<evidence type="ECO:0000313" key="3">
    <source>
        <dbReference type="Proteomes" id="UP000646548"/>
    </source>
</evidence>
<feature type="region of interest" description="Disordered" evidence="1">
    <location>
        <begin position="76"/>
        <end position="97"/>
    </location>
</feature>
<protein>
    <submittedName>
        <fullName evidence="2">Uncharacterized protein</fullName>
    </submittedName>
</protein>
<feature type="compositionally biased region" description="Basic and acidic residues" evidence="1">
    <location>
        <begin position="85"/>
        <end position="97"/>
    </location>
</feature>
<sequence length="211" mass="23719">MHKANESSAEYRHELNSFWFQSLYIKTSLFNGGGSSSLIGGDMPVGRQFGTGGVRRRLESEQGTVGHCFAAADLRRSHPATRGQSEPHQRRTPDYPDSFCKKRELRTFSQRRQKRWAGSFFLVLFILKASGRLPETKTYNLDLMSVLMAHRIVPVSIYACGGVELVCPSEPRKARSMALTTTAKLKSHLSIFTVEKIYTHTDDDAGFEPTD</sequence>
<dbReference type="EMBL" id="WKFB01000125">
    <property type="protein sequence ID" value="KAF6734819.1"/>
    <property type="molecule type" value="Genomic_DNA"/>
</dbReference>
<name>A0A834FIL4_ORYME</name>
<dbReference type="AlphaFoldDB" id="A0A834FIL4"/>
<evidence type="ECO:0000256" key="1">
    <source>
        <dbReference type="SAM" id="MobiDB-lite"/>
    </source>
</evidence>
<gene>
    <name evidence="2" type="ORF">FQA47_024344</name>
</gene>